<evidence type="ECO:0000313" key="3">
    <source>
        <dbReference type="Proteomes" id="UP001241603"/>
    </source>
</evidence>
<feature type="chain" id="PRO_5046352692" description="DUF1134 domain-containing protein" evidence="1">
    <location>
        <begin position="30"/>
        <end position="195"/>
    </location>
</feature>
<proteinExistence type="predicted"/>
<evidence type="ECO:0008006" key="4">
    <source>
        <dbReference type="Google" id="ProtNLM"/>
    </source>
</evidence>
<comment type="caution">
    <text evidence="2">The sequence shown here is derived from an EMBL/GenBank/DDBJ whole genome shotgun (WGS) entry which is preliminary data.</text>
</comment>
<gene>
    <name evidence="2" type="ORF">QO014_003430</name>
</gene>
<dbReference type="Pfam" id="PF06577">
    <property type="entry name" value="EipA"/>
    <property type="match status" value="1"/>
</dbReference>
<accession>A0ABU0H9S8</accession>
<reference evidence="2 3" key="1">
    <citation type="submission" date="2023-07" db="EMBL/GenBank/DDBJ databases">
        <title>Genomic Encyclopedia of Type Strains, Phase IV (KMG-IV): sequencing the most valuable type-strain genomes for metagenomic binning, comparative biology and taxonomic classification.</title>
        <authorList>
            <person name="Goeker M."/>
        </authorList>
    </citation>
    <scope>NUCLEOTIDE SEQUENCE [LARGE SCALE GENOMIC DNA]</scope>
    <source>
        <strain evidence="2 3">B6-8</strain>
    </source>
</reference>
<dbReference type="InterPro" id="IPR008325">
    <property type="entry name" value="EipA-like"/>
</dbReference>
<feature type="signal peptide" evidence="1">
    <location>
        <begin position="1"/>
        <end position="29"/>
    </location>
</feature>
<dbReference type="RefSeq" id="WP_370877158.1">
    <property type="nucleotide sequence ID" value="NZ_JAPKNG010000004.1"/>
</dbReference>
<evidence type="ECO:0000256" key="1">
    <source>
        <dbReference type="SAM" id="SignalP"/>
    </source>
</evidence>
<organism evidence="2 3">
    <name type="scientific">Kaistia dalseonensis</name>
    <dbReference type="NCBI Taxonomy" id="410840"/>
    <lineage>
        <taxon>Bacteria</taxon>
        <taxon>Pseudomonadati</taxon>
        <taxon>Pseudomonadota</taxon>
        <taxon>Alphaproteobacteria</taxon>
        <taxon>Hyphomicrobiales</taxon>
        <taxon>Kaistiaceae</taxon>
        <taxon>Kaistia</taxon>
    </lineage>
</organism>
<keyword evidence="3" id="KW-1185">Reference proteome</keyword>
<dbReference type="EMBL" id="JAUSVO010000004">
    <property type="protein sequence ID" value="MDQ0439035.1"/>
    <property type="molecule type" value="Genomic_DNA"/>
</dbReference>
<sequence length="195" mass="20687">MLSRLRLPLLVALMALVAPLIVVTTPARAQQAPGSENYSSDEIVRAGSNFFGEVSGGLASVVEHAVAQYGLPNGYILGQQGSGAIIAGVRYGDGTLYTKNAGQHAVFFQGPSIGWDFGGDGSRVMMLVYNLPSVSAIYDRFVGINGSAYLVAGFGMTVLSRNNVYVVPIVSGVGARLGFNVGYLKFTDRRTWNPF</sequence>
<name>A0ABU0H9S8_9HYPH</name>
<evidence type="ECO:0000313" key="2">
    <source>
        <dbReference type="EMBL" id="MDQ0439035.1"/>
    </source>
</evidence>
<dbReference type="Proteomes" id="UP001241603">
    <property type="component" value="Unassembled WGS sequence"/>
</dbReference>
<keyword evidence="1" id="KW-0732">Signal</keyword>
<dbReference type="PIRSF" id="PIRSF033924">
    <property type="entry name" value="UCP033924"/>
    <property type="match status" value="1"/>
</dbReference>
<protein>
    <recommendedName>
        <fullName evidence="4">DUF1134 domain-containing protein</fullName>
    </recommendedName>
</protein>